<proteinExistence type="predicted"/>
<feature type="short sequence motif" description="GXSXG" evidence="2">
    <location>
        <begin position="35"/>
        <end position="39"/>
    </location>
</feature>
<evidence type="ECO:0000313" key="5">
    <source>
        <dbReference type="Proteomes" id="UP001428817"/>
    </source>
</evidence>
<keyword evidence="2" id="KW-0442">Lipid degradation</keyword>
<organism evidence="4 5">
    <name type="scientific">Pseudonocardia eucalypti</name>
    <dbReference type="NCBI Taxonomy" id="648755"/>
    <lineage>
        <taxon>Bacteria</taxon>
        <taxon>Bacillati</taxon>
        <taxon>Actinomycetota</taxon>
        <taxon>Actinomycetes</taxon>
        <taxon>Pseudonocardiales</taxon>
        <taxon>Pseudonocardiaceae</taxon>
        <taxon>Pseudonocardia</taxon>
    </lineage>
</organism>
<evidence type="ECO:0000256" key="2">
    <source>
        <dbReference type="PROSITE-ProRule" id="PRU01161"/>
    </source>
</evidence>
<dbReference type="Gene3D" id="3.40.1090.10">
    <property type="entry name" value="Cytosolic phospholipase A2 catalytic domain"/>
    <property type="match status" value="2"/>
</dbReference>
<dbReference type="PROSITE" id="PS51635">
    <property type="entry name" value="PNPLA"/>
    <property type="match status" value="1"/>
</dbReference>
<feature type="short sequence motif" description="DGA/G" evidence="2">
    <location>
        <begin position="195"/>
        <end position="197"/>
    </location>
</feature>
<keyword evidence="1 2" id="KW-0443">Lipid metabolism</keyword>
<sequence>MADLVLSGGGVKGIALAGAVAALTDAGYRPWRVSGTSAGAIVGALVAAGLTGDTLSETAMRMDYEKFADRVPLDRIPLVGTGLALLADDGLYRGDYAREWVARELAELGVHTFGDLRLDDDQLPPEQRYRLVVTCADVTLGRQIRLPWDFRAVYGLDPDRQSVADAVRASMSLPLLFRPVTLTNPDTGRRSTVVDGGVVSNFPIDSLDRTDGKPPRWPTFGITLLPDIPGGDNGLLPGWLSRIIPAPVRLLERVVTTAVIGRDQAYQHKPWVEARTIAVNSTAAGFTDFNITPEQVRALHDDGYAAAEHFLAGWNWRTYLDRFRVHPA</sequence>
<dbReference type="EMBL" id="BAABJP010000037">
    <property type="protein sequence ID" value="GAA5167523.1"/>
    <property type="molecule type" value="Genomic_DNA"/>
</dbReference>
<dbReference type="InterPro" id="IPR016035">
    <property type="entry name" value="Acyl_Trfase/lysoPLipase"/>
</dbReference>
<name>A0ABP9QTY9_9PSEU</name>
<protein>
    <submittedName>
        <fullName evidence="4">Patatin-like phospholipase family protein</fullName>
    </submittedName>
</protein>
<dbReference type="PANTHER" id="PTHR46394:SF1">
    <property type="entry name" value="PNPLA DOMAIN-CONTAINING PROTEIN"/>
    <property type="match status" value="1"/>
</dbReference>
<evidence type="ECO:0000256" key="1">
    <source>
        <dbReference type="ARBA" id="ARBA00023098"/>
    </source>
</evidence>
<evidence type="ECO:0000259" key="3">
    <source>
        <dbReference type="PROSITE" id="PS51635"/>
    </source>
</evidence>
<dbReference type="Pfam" id="PF01734">
    <property type="entry name" value="Patatin"/>
    <property type="match status" value="1"/>
</dbReference>
<feature type="short sequence motif" description="GXGXXG" evidence="2">
    <location>
        <begin position="8"/>
        <end position="13"/>
    </location>
</feature>
<keyword evidence="2" id="KW-0378">Hydrolase</keyword>
<feature type="active site" description="Proton acceptor" evidence="2">
    <location>
        <position position="195"/>
    </location>
</feature>
<dbReference type="PANTHER" id="PTHR46394">
    <property type="entry name" value="ANNEXIN"/>
    <property type="match status" value="1"/>
</dbReference>
<dbReference type="Proteomes" id="UP001428817">
    <property type="component" value="Unassembled WGS sequence"/>
</dbReference>
<feature type="active site" description="Nucleophile" evidence="2">
    <location>
        <position position="37"/>
    </location>
</feature>
<evidence type="ECO:0000313" key="4">
    <source>
        <dbReference type="EMBL" id="GAA5167523.1"/>
    </source>
</evidence>
<accession>A0ABP9QTY9</accession>
<feature type="domain" description="PNPLA" evidence="3">
    <location>
        <begin position="4"/>
        <end position="208"/>
    </location>
</feature>
<comment type="caution">
    <text evidence="4">The sequence shown here is derived from an EMBL/GenBank/DDBJ whole genome shotgun (WGS) entry which is preliminary data.</text>
</comment>
<dbReference type="SUPFAM" id="SSF52151">
    <property type="entry name" value="FabD/lysophospholipase-like"/>
    <property type="match status" value="1"/>
</dbReference>
<dbReference type="InterPro" id="IPR002641">
    <property type="entry name" value="PNPLA_dom"/>
</dbReference>
<dbReference type="CDD" id="cd07207">
    <property type="entry name" value="Pat_ExoU_VipD_like"/>
    <property type="match status" value="1"/>
</dbReference>
<dbReference type="InterPro" id="IPR052580">
    <property type="entry name" value="Lipid_Hydrolase"/>
</dbReference>
<reference evidence="5" key="1">
    <citation type="journal article" date="2019" name="Int. J. Syst. Evol. Microbiol.">
        <title>The Global Catalogue of Microorganisms (GCM) 10K type strain sequencing project: providing services to taxonomists for standard genome sequencing and annotation.</title>
        <authorList>
            <consortium name="The Broad Institute Genomics Platform"/>
            <consortium name="The Broad Institute Genome Sequencing Center for Infectious Disease"/>
            <person name="Wu L."/>
            <person name="Ma J."/>
        </authorList>
    </citation>
    <scope>NUCLEOTIDE SEQUENCE [LARGE SCALE GENOMIC DNA]</scope>
    <source>
        <strain evidence="5">JCM 18303</strain>
    </source>
</reference>
<keyword evidence="5" id="KW-1185">Reference proteome</keyword>
<gene>
    <name evidence="4" type="ORF">GCM10023321_60410</name>
</gene>